<evidence type="ECO:0000313" key="4">
    <source>
        <dbReference type="Proteomes" id="UP001289374"/>
    </source>
</evidence>
<reference evidence="3" key="2">
    <citation type="journal article" date="2024" name="Plant">
        <title>Genomic evolution and insights into agronomic trait innovations of Sesamum species.</title>
        <authorList>
            <person name="Miao H."/>
            <person name="Wang L."/>
            <person name="Qu L."/>
            <person name="Liu H."/>
            <person name="Sun Y."/>
            <person name="Le M."/>
            <person name="Wang Q."/>
            <person name="Wei S."/>
            <person name="Zheng Y."/>
            <person name="Lin W."/>
            <person name="Duan Y."/>
            <person name="Cao H."/>
            <person name="Xiong S."/>
            <person name="Wang X."/>
            <person name="Wei L."/>
            <person name="Li C."/>
            <person name="Ma Q."/>
            <person name="Ju M."/>
            <person name="Zhao R."/>
            <person name="Li G."/>
            <person name="Mu C."/>
            <person name="Tian Q."/>
            <person name="Mei H."/>
            <person name="Zhang T."/>
            <person name="Gao T."/>
            <person name="Zhang H."/>
        </authorList>
    </citation>
    <scope>NUCLEOTIDE SEQUENCE</scope>
    <source>
        <strain evidence="3">K16</strain>
    </source>
</reference>
<evidence type="ECO:0000259" key="2">
    <source>
        <dbReference type="Pfam" id="PF22936"/>
    </source>
</evidence>
<dbReference type="AlphaFoldDB" id="A0AAE1WJL0"/>
<keyword evidence="4" id="KW-1185">Reference proteome</keyword>
<dbReference type="Proteomes" id="UP001289374">
    <property type="component" value="Unassembled WGS sequence"/>
</dbReference>
<feature type="compositionally biased region" description="Basic and acidic residues" evidence="1">
    <location>
        <begin position="117"/>
        <end position="151"/>
    </location>
</feature>
<dbReference type="EMBL" id="JACGWL010000009">
    <property type="protein sequence ID" value="KAK4394524.1"/>
    <property type="molecule type" value="Genomic_DNA"/>
</dbReference>
<protein>
    <submittedName>
        <fullName evidence="3">Retrovirus-related Pol polyprotein from transposon TNT 1-94</fullName>
    </submittedName>
</protein>
<evidence type="ECO:0000256" key="1">
    <source>
        <dbReference type="SAM" id="MobiDB-lite"/>
    </source>
</evidence>
<sequence length="301" mass="34565">MYHVMNLKSPDEVWKKLEIQFMSKSIMKKLYLKQRLYGLKMQEGSDLGQHINVFNHIITDLARLDVSIENEDRAMILLCSLPFSYEHLMTTLTYGKEIIKVDEITVALLAHNQRKQNARETSHDDSLYVKGNQDRGRKLKNETDEKRDDPSKSANVVQNVNSDWIDGDMLFVSANQFVDAWILDYGCSYHIMPNREWFTPYRSGNSGSIYLGHLSERGIELHKRNMLHGVKAASLYLDSQRCTNVKPPSRLCYEDMIFLGLLISGGKPTTSYGAITSKEKKEWMGVMVEEMESSQKNHTGS</sequence>
<dbReference type="Pfam" id="PF14223">
    <property type="entry name" value="Retrotran_gag_2"/>
    <property type="match status" value="1"/>
</dbReference>
<name>A0AAE1WJL0_9LAMI</name>
<feature type="region of interest" description="Disordered" evidence="1">
    <location>
        <begin position="115"/>
        <end position="154"/>
    </location>
</feature>
<gene>
    <name evidence="3" type="ORF">Sango_1606700</name>
</gene>
<feature type="domain" description="Retrovirus-related Pol polyprotein from transposon TNT 1-94-like beta-barrel" evidence="2">
    <location>
        <begin position="181"/>
        <end position="214"/>
    </location>
</feature>
<evidence type="ECO:0000313" key="3">
    <source>
        <dbReference type="EMBL" id="KAK4394524.1"/>
    </source>
</evidence>
<comment type="caution">
    <text evidence="3">The sequence shown here is derived from an EMBL/GenBank/DDBJ whole genome shotgun (WGS) entry which is preliminary data.</text>
</comment>
<proteinExistence type="predicted"/>
<accession>A0AAE1WJL0</accession>
<dbReference type="Pfam" id="PF22936">
    <property type="entry name" value="Pol_BBD"/>
    <property type="match status" value="1"/>
</dbReference>
<dbReference type="InterPro" id="IPR054722">
    <property type="entry name" value="PolX-like_BBD"/>
</dbReference>
<reference evidence="3" key="1">
    <citation type="submission" date="2020-06" db="EMBL/GenBank/DDBJ databases">
        <authorList>
            <person name="Li T."/>
            <person name="Hu X."/>
            <person name="Zhang T."/>
            <person name="Song X."/>
            <person name="Zhang H."/>
            <person name="Dai N."/>
            <person name="Sheng W."/>
            <person name="Hou X."/>
            <person name="Wei L."/>
        </authorList>
    </citation>
    <scope>NUCLEOTIDE SEQUENCE</scope>
    <source>
        <strain evidence="3">K16</strain>
        <tissue evidence="3">Leaf</tissue>
    </source>
</reference>
<organism evidence="3 4">
    <name type="scientific">Sesamum angolense</name>
    <dbReference type="NCBI Taxonomy" id="2727404"/>
    <lineage>
        <taxon>Eukaryota</taxon>
        <taxon>Viridiplantae</taxon>
        <taxon>Streptophyta</taxon>
        <taxon>Embryophyta</taxon>
        <taxon>Tracheophyta</taxon>
        <taxon>Spermatophyta</taxon>
        <taxon>Magnoliopsida</taxon>
        <taxon>eudicotyledons</taxon>
        <taxon>Gunneridae</taxon>
        <taxon>Pentapetalae</taxon>
        <taxon>asterids</taxon>
        <taxon>lamiids</taxon>
        <taxon>Lamiales</taxon>
        <taxon>Pedaliaceae</taxon>
        <taxon>Sesamum</taxon>
    </lineage>
</organism>